<dbReference type="Pfam" id="PF06747">
    <property type="entry name" value="CHCH"/>
    <property type="match status" value="1"/>
</dbReference>
<feature type="region of interest" description="Disordered" evidence="2">
    <location>
        <begin position="1"/>
        <end position="38"/>
    </location>
</feature>
<protein>
    <submittedName>
        <fullName evidence="5 6">Cytochrome C oxidase assembly factor 4 homolog, mitochondrial</fullName>
    </submittedName>
</protein>
<evidence type="ECO:0000256" key="1">
    <source>
        <dbReference type="ARBA" id="ARBA00023157"/>
    </source>
</evidence>
<dbReference type="RefSeq" id="XP_010938884.1">
    <property type="nucleotide sequence ID" value="XM_010940582.3"/>
</dbReference>
<gene>
    <name evidence="5 6 7 8 9" type="primary">LOC105057863</name>
</gene>
<dbReference type="RefSeq" id="XP_029124139.1">
    <property type="nucleotide sequence ID" value="XM_029268306.1"/>
</dbReference>
<dbReference type="RefSeq" id="XP_019710308.1">
    <property type="nucleotide sequence ID" value="XM_019854749.2"/>
</dbReference>
<feature type="domain" description="CHCH" evidence="3">
    <location>
        <begin position="43"/>
        <end position="76"/>
    </location>
</feature>
<evidence type="ECO:0000313" key="9">
    <source>
        <dbReference type="RefSeq" id="XP_029124139.1"/>
    </source>
</evidence>
<proteinExistence type="predicted"/>
<accession>A0A6I9S7Q2</accession>
<reference evidence="6 7" key="1">
    <citation type="submission" date="2022-04" db="UniProtKB">
        <authorList>
            <consortium name="RefSeq"/>
        </authorList>
    </citation>
    <scope>IDENTIFICATION</scope>
</reference>
<dbReference type="PANTHER" id="PTHR48236:SF1">
    <property type="entry name" value="COX19-LIKE CHCH FAMILY PROTEIN"/>
    <property type="match status" value="1"/>
</dbReference>
<feature type="compositionally biased region" description="Pro residues" evidence="2">
    <location>
        <begin position="1"/>
        <end position="25"/>
    </location>
</feature>
<dbReference type="OrthoDB" id="5586401at2759"/>
<dbReference type="InterPro" id="IPR010625">
    <property type="entry name" value="CHCH"/>
</dbReference>
<dbReference type="PROSITE" id="PS51808">
    <property type="entry name" value="CHCH"/>
    <property type="match status" value="1"/>
</dbReference>
<dbReference type="PANTHER" id="PTHR48236">
    <property type="entry name" value="COX19-LIKE CHCH FAMILY PROTEIN"/>
    <property type="match status" value="1"/>
</dbReference>
<dbReference type="KEGG" id="egu:105057863"/>
<dbReference type="GeneID" id="105057863"/>
<evidence type="ECO:0000313" key="8">
    <source>
        <dbReference type="RefSeq" id="XP_019710308.1"/>
    </source>
</evidence>
<dbReference type="AlphaFoldDB" id="A0A6I9S7Q2"/>
<evidence type="ECO:0000313" key="4">
    <source>
        <dbReference type="Proteomes" id="UP000504607"/>
    </source>
</evidence>
<evidence type="ECO:0000313" key="6">
    <source>
        <dbReference type="RefSeq" id="XP_010938885.1"/>
    </source>
</evidence>
<name>A0A6I9S7Q2_ELAGV</name>
<evidence type="ECO:0000256" key="2">
    <source>
        <dbReference type="SAM" id="MobiDB-lite"/>
    </source>
</evidence>
<keyword evidence="4" id="KW-1185">Reference proteome</keyword>
<evidence type="ECO:0000313" key="5">
    <source>
        <dbReference type="RefSeq" id="XP_010938884.1"/>
    </source>
</evidence>
<keyword evidence="1" id="KW-1015">Disulfide bond</keyword>
<sequence>MGPSAKPPTSPRSHSPAPPPPPPPLHQTDADEEDENVKQLKECSALYLALQECLVQTNRNWKSCQPEVQALKACQARRNDGREK</sequence>
<organism evidence="7">
    <name type="scientific">Elaeis guineensis var. tenera</name>
    <name type="common">Oil palm</name>
    <dbReference type="NCBI Taxonomy" id="51953"/>
    <lineage>
        <taxon>Eukaryota</taxon>
        <taxon>Viridiplantae</taxon>
        <taxon>Streptophyta</taxon>
        <taxon>Embryophyta</taxon>
        <taxon>Tracheophyta</taxon>
        <taxon>Spermatophyta</taxon>
        <taxon>Magnoliopsida</taxon>
        <taxon>Liliopsida</taxon>
        <taxon>Arecaceae</taxon>
        <taxon>Arecoideae</taxon>
        <taxon>Cocoseae</taxon>
        <taxon>Elaeidinae</taxon>
        <taxon>Elaeis</taxon>
    </lineage>
</organism>
<dbReference type="Proteomes" id="UP000504607">
    <property type="component" value="Chromosome 14"/>
</dbReference>
<dbReference type="RefSeq" id="XP_010938885.1">
    <property type="nucleotide sequence ID" value="XM_010940583.3"/>
</dbReference>
<evidence type="ECO:0000313" key="7">
    <source>
        <dbReference type="RefSeq" id="XP_010938887.1"/>
    </source>
</evidence>
<dbReference type="RefSeq" id="XP_010938887.1">
    <property type="nucleotide sequence ID" value="XM_010940585.3"/>
</dbReference>
<evidence type="ECO:0000259" key="3">
    <source>
        <dbReference type="Pfam" id="PF06747"/>
    </source>
</evidence>